<organism evidence="2 3">
    <name type="scientific">Ferroplasma acidiphilum</name>
    <dbReference type="NCBI Taxonomy" id="74969"/>
    <lineage>
        <taxon>Archaea</taxon>
        <taxon>Methanobacteriati</taxon>
        <taxon>Thermoplasmatota</taxon>
        <taxon>Thermoplasmata</taxon>
        <taxon>Thermoplasmatales</taxon>
        <taxon>Ferroplasmaceae</taxon>
        <taxon>Ferroplasma</taxon>
    </lineage>
</organism>
<dbReference type="RefSeq" id="WP_171481712.1">
    <property type="nucleotide sequence ID" value="NZ_JABGBP010000216.1"/>
</dbReference>
<comment type="caution">
    <text evidence="2">The sequence shown here is derived from an EMBL/GenBank/DDBJ whole genome shotgun (WGS) entry which is preliminary data.</text>
</comment>
<dbReference type="InterPro" id="IPR004183">
    <property type="entry name" value="Xdiol_dOase_suB"/>
</dbReference>
<dbReference type="EMBL" id="JABGBP010000216">
    <property type="protein sequence ID" value="NOL60436.1"/>
    <property type="molecule type" value="Genomic_DNA"/>
</dbReference>
<reference evidence="2 3" key="1">
    <citation type="submission" date="2020-05" db="EMBL/GenBank/DDBJ databases">
        <authorList>
            <person name="Zhang R."/>
        </authorList>
    </citation>
    <scope>NUCLEOTIDE SEQUENCE [LARGE SCALE GENOMIC DNA]</scope>
    <source>
        <strain evidence="2 3">DSM 28986</strain>
    </source>
</reference>
<dbReference type="GO" id="GO:0016702">
    <property type="term" value="F:oxidoreductase activity, acting on single donors with incorporation of molecular oxygen, incorporation of two atoms of oxygen"/>
    <property type="evidence" value="ECO:0007669"/>
    <property type="project" value="UniProtKB-ARBA"/>
</dbReference>
<protein>
    <recommendedName>
        <fullName evidence="1">Extradiol ring-cleavage dioxygenase class III enzyme subunit B domain-containing protein</fullName>
    </recommendedName>
</protein>
<name>A0A7K4FN44_9ARCH</name>
<evidence type="ECO:0000259" key="1">
    <source>
        <dbReference type="Pfam" id="PF02900"/>
    </source>
</evidence>
<sequence length="257" mass="29514">MVLNNIYMVPHGDELIDIPDEDSRKLNNALKELAENDSSDVLVILSPHGVNLSKNIAVVNTEYFKADTQLKNTYLDFKAQNERKLTEDIIKSTRDTTEELRFITYSGDISVFPLDFGSSIPLSFFKQRNIVLIGQSRINNRDKLINFGKSLYNSVQAYNKKVSIIISADQAHTHSDKGPYGYSQNAEKYEYTVKHCFETGSFEELYKIEQEIIDTGKPDSFWNLMVMYGILQASGRKMRLDYHYVEIYFGMMLAHST</sequence>
<proteinExistence type="predicted"/>
<gene>
    <name evidence="2" type="ORF">HLB00_06265</name>
</gene>
<dbReference type="Gene3D" id="3.40.830.10">
    <property type="entry name" value="LigB-like"/>
    <property type="match status" value="1"/>
</dbReference>
<dbReference type="CDD" id="cd07952">
    <property type="entry name" value="ED_3B_like"/>
    <property type="match status" value="1"/>
</dbReference>
<accession>A0A7K4FN44</accession>
<evidence type="ECO:0000313" key="2">
    <source>
        <dbReference type="EMBL" id="NOL60436.1"/>
    </source>
</evidence>
<dbReference type="Proteomes" id="UP000546917">
    <property type="component" value="Unassembled WGS sequence"/>
</dbReference>
<evidence type="ECO:0000313" key="3">
    <source>
        <dbReference type="Proteomes" id="UP000546917"/>
    </source>
</evidence>
<dbReference type="SUPFAM" id="SSF53213">
    <property type="entry name" value="LigB-like"/>
    <property type="match status" value="1"/>
</dbReference>
<dbReference type="Pfam" id="PF02900">
    <property type="entry name" value="LigB"/>
    <property type="match status" value="1"/>
</dbReference>
<dbReference type="AlphaFoldDB" id="A0A7K4FN44"/>
<feature type="domain" description="Extradiol ring-cleavage dioxygenase class III enzyme subunit B" evidence="1">
    <location>
        <begin position="21"/>
        <end position="250"/>
    </location>
</feature>
<dbReference type="GO" id="GO:0008198">
    <property type="term" value="F:ferrous iron binding"/>
    <property type="evidence" value="ECO:0007669"/>
    <property type="project" value="InterPro"/>
</dbReference>